<proteinExistence type="predicted"/>
<sequence length="152" mass="18006">MQIFWVSDPYRWMEDPELPETKAWIKELNKISGPYLSGCENHEKISQKLTALWDYEKYGCTEFHGENYYYWYNSGLQNHSVLYQQKNYKEKGNVFFDPNLLSSDGTTALTQSRWSEDGKIWAYGLSEKGSDWTTLKVRRTCLKYIHSTNFLV</sequence>
<dbReference type="Gene3D" id="2.130.10.120">
    <property type="entry name" value="Prolyl oligopeptidase, N-terminal domain"/>
    <property type="match status" value="1"/>
</dbReference>
<accession>A0A914PB11</accession>
<dbReference type="AlphaFoldDB" id="A0A914PB11"/>
<dbReference type="PANTHER" id="PTHR42881">
    <property type="entry name" value="PROLYL ENDOPEPTIDASE"/>
    <property type="match status" value="1"/>
</dbReference>
<keyword evidence="2" id="KW-1185">Reference proteome</keyword>
<dbReference type="Proteomes" id="UP000887578">
    <property type="component" value="Unplaced"/>
</dbReference>
<organism evidence="2 3">
    <name type="scientific">Panagrolaimus davidi</name>
    <dbReference type="NCBI Taxonomy" id="227884"/>
    <lineage>
        <taxon>Eukaryota</taxon>
        <taxon>Metazoa</taxon>
        <taxon>Ecdysozoa</taxon>
        <taxon>Nematoda</taxon>
        <taxon>Chromadorea</taxon>
        <taxon>Rhabditida</taxon>
        <taxon>Tylenchina</taxon>
        <taxon>Panagrolaimomorpha</taxon>
        <taxon>Panagrolaimoidea</taxon>
        <taxon>Panagrolaimidae</taxon>
        <taxon>Panagrolaimus</taxon>
    </lineage>
</organism>
<dbReference type="WBParaSite" id="PDA_v2.g15278.t1">
    <property type="protein sequence ID" value="PDA_v2.g15278.t1"/>
    <property type="gene ID" value="PDA_v2.g15278"/>
</dbReference>
<name>A0A914PB11_9BILA</name>
<dbReference type="SUPFAM" id="SSF50993">
    <property type="entry name" value="Peptidase/esterase 'gauge' domain"/>
    <property type="match status" value="1"/>
</dbReference>
<feature type="domain" description="Peptidase S9A N-terminal" evidence="1">
    <location>
        <begin position="6"/>
        <end position="139"/>
    </location>
</feature>
<evidence type="ECO:0000313" key="3">
    <source>
        <dbReference type="WBParaSite" id="PDA_v2.g15278.t1"/>
    </source>
</evidence>
<dbReference type="PANTHER" id="PTHR42881:SF2">
    <property type="entry name" value="PROLYL ENDOPEPTIDASE"/>
    <property type="match status" value="1"/>
</dbReference>
<protein>
    <submittedName>
        <fullName evidence="3">Peptidase S9A N-terminal domain-containing protein</fullName>
    </submittedName>
</protein>
<dbReference type="GO" id="GO:0005829">
    <property type="term" value="C:cytosol"/>
    <property type="evidence" value="ECO:0007669"/>
    <property type="project" value="TreeGrafter"/>
</dbReference>
<evidence type="ECO:0000259" key="1">
    <source>
        <dbReference type="Pfam" id="PF02897"/>
    </source>
</evidence>
<reference evidence="3" key="1">
    <citation type="submission" date="2022-11" db="UniProtKB">
        <authorList>
            <consortium name="WormBaseParasite"/>
        </authorList>
    </citation>
    <scope>IDENTIFICATION</scope>
</reference>
<dbReference type="InterPro" id="IPR051167">
    <property type="entry name" value="Prolyl_oligopep/macrocyclase"/>
</dbReference>
<dbReference type="InterPro" id="IPR023302">
    <property type="entry name" value="Pept_S9A_N"/>
</dbReference>
<dbReference type="GO" id="GO:0004252">
    <property type="term" value="F:serine-type endopeptidase activity"/>
    <property type="evidence" value="ECO:0007669"/>
    <property type="project" value="InterPro"/>
</dbReference>
<dbReference type="GO" id="GO:0070012">
    <property type="term" value="F:oligopeptidase activity"/>
    <property type="evidence" value="ECO:0007669"/>
    <property type="project" value="TreeGrafter"/>
</dbReference>
<dbReference type="Pfam" id="PF02897">
    <property type="entry name" value="Peptidase_S9_N"/>
    <property type="match status" value="1"/>
</dbReference>
<evidence type="ECO:0000313" key="2">
    <source>
        <dbReference type="Proteomes" id="UP000887578"/>
    </source>
</evidence>